<dbReference type="EMBL" id="UINC01020003">
    <property type="protein sequence ID" value="SVA84419.1"/>
    <property type="molecule type" value="Genomic_DNA"/>
</dbReference>
<dbReference type="InterPro" id="IPR015942">
    <property type="entry name" value="Asp/Glu/hydantoin_racemase"/>
</dbReference>
<dbReference type="InterPro" id="IPR053714">
    <property type="entry name" value="Iso_Racemase_Enz_sf"/>
</dbReference>
<dbReference type="InterPro" id="IPR052186">
    <property type="entry name" value="Hydantoin_racemase-like"/>
</dbReference>
<proteinExistence type="inferred from homology"/>
<dbReference type="PANTHER" id="PTHR28047:SF5">
    <property type="entry name" value="PROTEIN DCG1"/>
    <property type="match status" value="1"/>
</dbReference>
<evidence type="ECO:0000256" key="1">
    <source>
        <dbReference type="ARBA" id="ARBA00038414"/>
    </source>
</evidence>
<name>A0A381Z5F9_9ZZZZ</name>
<accession>A0A381Z5F9</accession>
<comment type="similarity">
    <text evidence="1">Belongs to the HyuE racemase family.</text>
</comment>
<dbReference type="Gene3D" id="3.40.50.12500">
    <property type="match status" value="1"/>
</dbReference>
<protein>
    <recommendedName>
        <fullName evidence="3">Hydantoin racemase</fullName>
    </recommendedName>
</protein>
<evidence type="ECO:0000313" key="2">
    <source>
        <dbReference type="EMBL" id="SVA84419.1"/>
    </source>
</evidence>
<reference evidence="2" key="1">
    <citation type="submission" date="2018-05" db="EMBL/GenBank/DDBJ databases">
        <authorList>
            <person name="Lanie J.A."/>
            <person name="Ng W.-L."/>
            <person name="Kazmierczak K.M."/>
            <person name="Andrzejewski T.M."/>
            <person name="Davidsen T.M."/>
            <person name="Wayne K.J."/>
            <person name="Tettelin H."/>
            <person name="Glass J.I."/>
            <person name="Rusch D."/>
            <person name="Podicherti R."/>
            <person name="Tsui H.-C.T."/>
            <person name="Winkler M.E."/>
        </authorList>
    </citation>
    <scope>NUCLEOTIDE SEQUENCE</scope>
</reference>
<organism evidence="2">
    <name type="scientific">marine metagenome</name>
    <dbReference type="NCBI Taxonomy" id="408172"/>
    <lineage>
        <taxon>unclassified sequences</taxon>
        <taxon>metagenomes</taxon>
        <taxon>ecological metagenomes</taxon>
    </lineage>
</organism>
<dbReference type="GO" id="GO:0047661">
    <property type="term" value="F:amino-acid racemase activity"/>
    <property type="evidence" value="ECO:0007669"/>
    <property type="project" value="InterPro"/>
</dbReference>
<dbReference type="AlphaFoldDB" id="A0A381Z5F9"/>
<dbReference type="PANTHER" id="PTHR28047">
    <property type="entry name" value="PROTEIN DCG1"/>
    <property type="match status" value="1"/>
</dbReference>
<gene>
    <name evidence="2" type="ORF">METZ01_LOCUS137273</name>
</gene>
<evidence type="ECO:0008006" key="3">
    <source>
        <dbReference type="Google" id="ProtNLM"/>
    </source>
</evidence>
<sequence length="260" mass="29024">MAPIRIRYQSYVDYENGATYWDKLRTHLAEIVDEGTKVEVIGITPFDSYAHPLVEFRCAREMIANAIQAEREGYDAFVVGHFQDAGLYEARSAVDIPVVALGEATMLYSCQLGQQSGIVTINPRFIPWFHHQIGKYGLRERVTGVHAMTFEPGQILAGFDSEINFKDVIRLFNEQAKPLVANGCDVLIPGGGIPMLLFAKEHNHNVDGAPIINGIPIVTKMAEIAVKLRRLTGLHVSRTSDYIQPPPEIIEEFLNHPRGL</sequence>
<dbReference type="Pfam" id="PF01177">
    <property type="entry name" value="Asp_Glu_race"/>
    <property type="match status" value="1"/>
</dbReference>